<name>A0A8S3ULP1_MYTED</name>
<organism evidence="1 2">
    <name type="scientific">Mytilus edulis</name>
    <name type="common">Blue mussel</name>
    <dbReference type="NCBI Taxonomy" id="6550"/>
    <lineage>
        <taxon>Eukaryota</taxon>
        <taxon>Metazoa</taxon>
        <taxon>Spiralia</taxon>
        <taxon>Lophotrochozoa</taxon>
        <taxon>Mollusca</taxon>
        <taxon>Bivalvia</taxon>
        <taxon>Autobranchia</taxon>
        <taxon>Pteriomorphia</taxon>
        <taxon>Mytilida</taxon>
        <taxon>Mytiloidea</taxon>
        <taxon>Mytilidae</taxon>
        <taxon>Mytilinae</taxon>
        <taxon>Mytilus</taxon>
    </lineage>
</organism>
<accession>A0A8S3ULP1</accession>
<dbReference type="OrthoDB" id="10056684at2759"/>
<dbReference type="PANTHER" id="PTHR34415">
    <property type="entry name" value="INTEGRASE CATALYTIC DOMAIN-CONTAINING PROTEIN"/>
    <property type="match status" value="1"/>
</dbReference>
<dbReference type="AlphaFoldDB" id="A0A8S3ULP1"/>
<comment type="caution">
    <text evidence="1">The sequence shown here is derived from an EMBL/GenBank/DDBJ whole genome shotgun (WGS) entry which is preliminary data.</text>
</comment>
<proteinExistence type="predicted"/>
<gene>
    <name evidence="1" type="ORF">MEDL_55723</name>
</gene>
<dbReference type="EMBL" id="CAJPWZ010002707">
    <property type="protein sequence ID" value="CAG2243609.1"/>
    <property type="molecule type" value="Genomic_DNA"/>
</dbReference>
<evidence type="ECO:0000313" key="1">
    <source>
        <dbReference type="EMBL" id="CAG2243609.1"/>
    </source>
</evidence>
<protein>
    <submittedName>
        <fullName evidence="1">Uncharacterized protein</fullName>
    </submittedName>
</protein>
<reference evidence="1" key="1">
    <citation type="submission" date="2021-03" db="EMBL/GenBank/DDBJ databases">
        <authorList>
            <person name="Bekaert M."/>
        </authorList>
    </citation>
    <scope>NUCLEOTIDE SEQUENCE</scope>
</reference>
<dbReference type="PANTHER" id="PTHR34415:SF1">
    <property type="entry name" value="INTEGRASE CATALYTIC DOMAIN-CONTAINING PROTEIN"/>
    <property type="match status" value="1"/>
</dbReference>
<dbReference type="Proteomes" id="UP000683360">
    <property type="component" value="Unassembled WGS sequence"/>
</dbReference>
<keyword evidence="2" id="KW-1185">Reference proteome</keyword>
<sequence length="207" mass="24219">MDNCTVQNKNNFVIWYGMWRVLTGRHNSVEFSCTEAGHTKFHPDWHFGLWMVKWRHYSAKSITASSRKHHNIAQLVDDEDCPLPALTTYHNFRMIKESPGVVFVREYCDNDEKQFRLLKTRVVINPLSEPTELLKKGLDAMRQWYLYQQIIPLCYGSKDITCPKPTIPKLKITVIVDRDKTRKCSYCKKTGHKTSRNGKLLCPLKSK</sequence>
<evidence type="ECO:0000313" key="2">
    <source>
        <dbReference type="Proteomes" id="UP000683360"/>
    </source>
</evidence>